<evidence type="ECO:0000313" key="1">
    <source>
        <dbReference type="EMBL" id="NVN53815.1"/>
    </source>
</evidence>
<dbReference type="EMBL" id="JABFYL010000050">
    <property type="protein sequence ID" value="NVN53815.1"/>
    <property type="molecule type" value="Genomic_DNA"/>
</dbReference>
<keyword evidence="2" id="KW-1185">Reference proteome</keyword>
<accession>A0A850Q197</accession>
<dbReference type="Gene3D" id="3.50.50.60">
    <property type="entry name" value="FAD/NAD(P)-binding domain"/>
    <property type="match status" value="1"/>
</dbReference>
<dbReference type="Proteomes" id="UP000570517">
    <property type="component" value="Unassembled WGS sequence"/>
</dbReference>
<gene>
    <name evidence="1" type="ORF">HLY00_2911</name>
</gene>
<name>A0A850Q197_9MYCO</name>
<reference evidence="1 2" key="1">
    <citation type="submission" date="2020-05" db="EMBL/GenBank/DDBJ databases">
        <title>Draft genome sequence of Mycobacterium hippocampi DL, isolated from European seabass, Dicentrarchus labrax, reared in fish farms.</title>
        <authorList>
            <person name="Stathopoulou P."/>
            <person name="Asimakis E."/>
            <person name="Tzokas K."/>
            <person name="Batargias C."/>
            <person name="Tsiamis G."/>
        </authorList>
    </citation>
    <scope>NUCLEOTIDE SEQUENCE [LARGE SCALE GENOMIC DNA]</scope>
    <source>
        <strain evidence="1 2">DL</strain>
    </source>
</reference>
<dbReference type="SUPFAM" id="SSF51905">
    <property type="entry name" value="FAD/NAD(P)-binding domain"/>
    <property type="match status" value="1"/>
</dbReference>
<evidence type="ECO:0000313" key="2">
    <source>
        <dbReference type="Proteomes" id="UP000570517"/>
    </source>
</evidence>
<evidence type="ECO:0008006" key="3">
    <source>
        <dbReference type="Google" id="ProtNLM"/>
    </source>
</evidence>
<dbReference type="InterPro" id="IPR036188">
    <property type="entry name" value="FAD/NAD-bd_sf"/>
</dbReference>
<dbReference type="AlphaFoldDB" id="A0A850Q197"/>
<proteinExistence type="predicted"/>
<protein>
    <recommendedName>
        <fullName evidence="3">FAD-dependent oxidoreductase 2 FAD binding domain-containing protein</fullName>
    </recommendedName>
</protein>
<sequence>MEWDLQWHDEVDVVCADAGMAGLACAISAVDGGAEVLVAGSPDPRASGAAGDRPKWFSLDSDDRDTLAYLADLTEGLDPARIPESANALPIRLTAAPPALTGRRIPAFVGSRLRDWTARCIASPSGYLYTRVSEWTTTAMESEDGDVVEVAEIGSMTPDPGDVVGSVHDWLDEEAHVRGVRVHPVTRLDRLVFEQGAVIGAVFATPDGHLAVRARHGILLSRAGSPTGRAPLLPAGGGTEVQVALVSKAASRFGRVELLTSDPVVARAAAASTGESSEALEPA</sequence>
<comment type="caution">
    <text evidence="1">The sequence shown here is derived from an EMBL/GenBank/DDBJ whole genome shotgun (WGS) entry which is preliminary data.</text>
</comment>
<organism evidence="1 2">
    <name type="scientific">Mycolicibacterium hippocampi</name>
    <dbReference type="NCBI Taxonomy" id="659824"/>
    <lineage>
        <taxon>Bacteria</taxon>
        <taxon>Bacillati</taxon>
        <taxon>Actinomycetota</taxon>
        <taxon>Actinomycetes</taxon>
        <taxon>Mycobacteriales</taxon>
        <taxon>Mycobacteriaceae</taxon>
        <taxon>Mycolicibacterium</taxon>
    </lineage>
</organism>